<reference evidence="2" key="1">
    <citation type="submission" date="2020-04" db="EMBL/GenBank/DDBJ databases">
        <authorList>
            <person name="Alioto T."/>
            <person name="Alioto T."/>
            <person name="Gomez Garrido J."/>
        </authorList>
    </citation>
    <scope>NUCLEOTIDE SEQUENCE</scope>
    <source>
        <strain evidence="2">A484AB</strain>
    </source>
</reference>
<evidence type="ECO:0000313" key="2">
    <source>
        <dbReference type="EMBL" id="CAB3996394.1"/>
    </source>
</evidence>
<dbReference type="AlphaFoldDB" id="A0A7D9DZE1"/>
<protein>
    <submittedName>
        <fullName evidence="2">Uncharacterized protein</fullName>
    </submittedName>
</protein>
<name>A0A7D9DZE1_PARCT</name>
<gene>
    <name evidence="2" type="ORF">PACLA_8A077936</name>
</gene>
<organism evidence="2 3">
    <name type="scientific">Paramuricea clavata</name>
    <name type="common">Red gorgonian</name>
    <name type="synonym">Violescent sea-whip</name>
    <dbReference type="NCBI Taxonomy" id="317549"/>
    <lineage>
        <taxon>Eukaryota</taxon>
        <taxon>Metazoa</taxon>
        <taxon>Cnidaria</taxon>
        <taxon>Anthozoa</taxon>
        <taxon>Octocorallia</taxon>
        <taxon>Malacalcyonacea</taxon>
        <taxon>Plexauridae</taxon>
        <taxon>Paramuricea</taxon>
    </lineage>
</organism>
<evidence type="ECO:0000256" key="1">
    <source>
        <dbReference type="SAM" id="MobiDB-lite"/>
    </source>
</evidence>
<sequence>MDIEFVDIDTKDLIHADGVEKYSVVELLCISDEEGPEASVSNKTRNRFEQATTDSELNRRKVERIPENTRRSTKWAVNVCV</sequence>
<feature type="compositionally biased region" description="Polar residues" evidence="1">
    <location>
        <begin position="39"/>
        <end position="55"/>
    </location>
</feature>
<proteinExistence type="predicted"/>
<keyword evidence="3" id="KW-1185">Reference proteome</keyword>
<dbReference type="EMBL" id="CACRXK020002859">
    <property type="protein sequence ID" value="CAB3996394.1"/>
    <property type="molecule type" value="Genomic_DNA"/>
</dbReference>
<feature type="region of interest" description="Disordered" evidence="1">
    <location>
        <begin position="36"/>
        <end position="55"/>
    </location>
</feature>
<comment type="caution">
    <text evidence="2">The sequence shown here is derived from an EMBL/GenBank/DDBJ whole genome shotgun (WGS) entry which is preliminary data.</text>
</comment>
<accession>A0A7D9DZE1</accession>
<evidence type="ECO:0000313" key="3">
    <source>
        <dbReference type="Proteomes" id="UP001152795"/>
    </source>
</evidence>
<dbReference type="Proteomes" id="UP001152795">
    <property type="component" value="Unassembled WGS sequence"/>
</dbReference>